<evidence type="ECO:0000313" key="3">
    <source>
        <dbReference type="Proteomes" id="UP000887458"/>
    </source>
</evidence>
<sequence>MILSLQIVDGNSTIKSNDSNVLYCWICDSSIDYECLNKIPHGLPTNSISSNIRKYFQPCNWSLNIVNYQCLTIYPSKDHKKQIIRKCGYDDYHFSCYQNQSELICPCDYNGCNGSTTIKSFSFFQIVFIFYIIYNIFFFL</sequence>
<gene>
    <name evidence="2" type="ORF">DERP_009923</name>
</gene>
<reference evidence="2 3" key="2">
    <citation type="journal article" date="2022" name="Mol. Biol. Evol.">
        <title>Comparative Genomics Reveals Insights into the Divergent Evolution of Astigmatic Mites and Household Pest Adaptations.</title>
        <authorList>
            <person name="Xiong Q."/>
            <person name="Wan A.T."/>
            <person name="Liu X."/>
            <person name="Fung C.S."/>
            <person name="Xiao X."/>
            <person name="Malainual N."/>
            <person name="Hou J."/>
            <person name="Wang L."/>
            <person name="Wang M."/>
            <person name="Yang K.Y."/>
            <person name="Cui Y."/>
            <person name="Leung E.L."/>
            <person name="Nong W."/>
            <person name="Shin S.K."/>
            <person name="Au S.W."/>
            <person name="Jeong K.Y."/>
            <person name="Chew F.T."/>
            <person name="Hui J.H."/>
            <person name="Leung T.F."/>
            <person name="Tungtrongchitr A."/>
            <person name="Zhong N."/>
            <person name="Liu Z."/>
            <person name="Tsui S.K."/>
        </authorList>
    </citation>
    <scope>NUCLEOTIDE SEQUENCE [LARGE SCALE GENOMIC DNA]</scope>
    <source>
        <strain evidence="2">Derp</strain>
    </source>
</reference>
<keyword evidence="1" id="KW-1133">Transmembrane helix</keyword>
<accession>A0ABQ8J215</accession>
<keyword evidence="1" id="KW-0812">Transmembrane</keyword>
<evidence type="ECO:0000313" key="2">
    <source>
        <dbReference type="EMBL" id="KAH9416560.1"/>
    </source>
</evidence>
<feature type="transmembrane region" description="Helical" evidence="1">
    <location>
        <begin position="121"/>
        <end position="139"/>
    </location>
</feature>
<proteinExistence type="predicted"/>
<evidence type="ECO:0000256" key="1">
    <source>
        <dbReference type="SAM" id="Phobius"/>
    </source>
</evidence>
<dbReference type="Proteomes" id="UP000887458">
    <property type="component" value="Unassembled WGS sequence"/>
</dbReference>
<name>A0ABQ8J215_DERPT</name>
<comment type="caution">
    <text evidence="2">The sequence shown here is derived from an EMBL/GenBank/DDBJ whole genome shotgun (WGS) entry which is preliminary data.</text>
</comment>
<evidence type="ECO:0008006" key="4">
    <source>
        <dbReference type="Google" id="ProtNLM"/>
    </source>
</evidence>
<keyword evidence="1" id="KW-0472">Membrane</keyword>
<dbReference type="EMBL" id="NJHN03000090">
    <property type="protein sequence ID" value="KAH9416560.1"/>
    <property type="molecule type" value="Genomic_DNA"/>
</dbReference>
<keyword evidence="3" id="KW-1185">Reference proteome</keyword>
<protein>
    <recommendedName>
        <fullName evidence="4">Protein sleepless</fullName>
    </recommendedName>
</protein>
<organism evidence="2 3">
    <name type="scientific">Dermatophagoides pteronyssinus</name>
    <name type="common">European house dust mite</name>
    <dbReference type="NCBI Taxonomy" id="6956"/>
    <lineage>
        <taxon>Eukaryota</taxon>
        <taxon>Metazoa</taxon>
        <taxon>Ecdysozoa</taxon>
        <taxon>Arthropoda</taxon>
        <taxon>Chelicerata</taxon>
        <taxon>Arachnida</taxon>
        <taxon>Acari</taxon>
        <taxon>Acariformes</taxon>
        <taxon>Sarcoptiformes</taxon>
        <taxon>Astigmata</taxon>
        <taxon>Psoroptidia</taxon>
        <taxon>Analgoidea</taxon>
        <taxon>Pyroglyphidae</taxon>
        <taxon>Dermatophagoidinae</taxon>
        <taxon>Dermatophagoides</taxon>
    </lineage>
</organism>
<reference evidence="2 3" key="1">
    <citation type="journal article" date="2018" name="J. Allergy Clin. Immunol.">
        <title>High-quality assembly of Dermatophagoides pteronyssinus genome and transcriptome reveals a wide range of novel allergens.</title>
        <authorList>
            <person name="Liu X.Y."/>
            <person name="Yang K.Y."/>
            <person name="Wang M.Q."/>
            <person name="Kwok J.S."/>
            <person name="Zeng X."/>
            <person name="Yang Z."/>
            <person name="Xiao X.J."/>
            <person name="Lau C.P."/>
            <person name="Li Y."/>
            <person name="Huang Z.M."/>
            <person name="Ba J.G."/>
            <person name="Yim A.K."/>
            <person name="Ouyang C.Y."/>
            <person name="Ngai S.M."/>
            <person name="Chan T.F."/>
            <person name="Leung E.L."/>
            <person name="Liu L."/>
            <person name="Liu Z.G."/>
            <person name="Tsui S.K."/>
        </authorList>
    </citation>
    <scope>NUCLEOTIDE SEQUENCE [LARGE SCALE GENOMIC DNA]</scope>
    <source>
        <strain evidence="2">Derp</strain>
    </source>
</reference>